<comment type="catalytic activity">
    <reaction evidence="3">
        <text>an S-substituted glutathione + H2O = an S-substituted L-cysteinylglycine + L-glutamate</text>
        <dbReference type="Rhea" id="RHEA:59468"/>
        <dbReference type="ChEBI" id="CHEBI:15377"/>
        <dbReference type="ChEBI" id="CHEBI:29985"/>
        <dbReference type="ChEBI" id="CHEBI:90779"/>
        <dbReference type="ChEBI" id="CHEBI:143103"/>
        <dbReference type="EC" id="3.4.19.13"/>
    </reaction>
</comment>
<dbReference type="SUPFAM" id="SSF56235">
    <property type="entry name" value="N-terminal nucleophile aminohydrolases (Ntn hydrolases)"/>
    <property type="match status" value="1"/>
</dbReference>
<feature type="signal peptide" evidence="4">
    <location>
        <begin position="1"/>
        <end position="22"/>
    </location>
</feature>
<feature type="binding site" evidence="2">
    <location>
        <position position="469"/>
    </location>
    <ligand>
        <name>L-glutamate</name>
        <dbReference type="ChEBI" id="CHEBI:29985"/>
    </ligand>
</feature>
<feature type="binding site" evidence="2">
    <location>
        <begin position="393"/>
        <end position="395"/>
    </location>
    <ligand>
        <name>L-glutamate</name>
        <dbReference type="ChEBI" id="CHEBI:29985"/>
    </ligand>
</feature>
<feature type="binding site" evidence="2">
    <location>
        <position position="417"/>
    </location>
    <ligand>
        <name>L-glutamate</name>
        <dbReference type="ChEBI" id="CHEBI:29985"/>
    </ligand>
</feature>
<dbReference type="Gene3D" id="1.10.246.130">
    <property type="match status" value="1"/>
</dbReference>
<reference evidence="6" key="2">
    <citation type="submission" date="2019-10" db="EMBL/GenBank/DDBJ databases">
        <authorList>
            <consortium name="NCBI Genome Project"/>
        </authorList>
    </citation>
    <scope>NUCLEOTIDE SEQUENCE</scope>
    <source>
        <strain evidence="6">NI907</strain>
    </source>
</reference>
<dbReference type="AlphaFoldDB" id="A0A6P8B5Z5"/>
<dbReference type="RefSeq" id="XP_030982578.1">
    <property type="nucleotide sequence ID" value="XM_031125344.1"/>
</dbReference>
<reference evidence="6" key="3">
    <citation type="submission" date="2025-08" db="UniProtKB">
        <authorList>
            <consortium name="RefSeq"/>
        </authorList>
    </citation>
    <scope>IDENTIFICATION</scope>
    <source>
        <strain evidence="6">NI907</strain>
    </source>
</reference>
<dbReference type="GO" id="GO:0103068">
    <property type="term" value="F:leukotriene C4 gamma-glutamyl transferase activity"/>
    <property type="evidence" value="ECO:0007669"/>
    <property type="project" value="UniProtKB-EC"/>
</dbReference>
<keyword evidence="4" id="KW-0732">Signal</keyword>
<evidence type="ECO:0000256" key="3">
    <source>
        <dbReference type="RuleBase" id="RU368068"/>
    </source>
</evidence>
<comment type="pathway">
    <text evidence="3">Sulfur metabolism; glutathione metabolism.</text>
</comment>
<feature type="chain" id="PRO_5028401989" description="Glutathione hydrolase" evidence="4">
    <location>
        <begin position="23"/>
        <end position="566"/>
    </location>
</feature>
<dbReference type="KEGG" id="pgri:PgNI_05311"/>
<dbReference type="PANTHER" id="PTHR11686:SF62">
    <property type="entry name" value="GLUTATHIONE HYDROLASE"/>
    <property type="match status" value="1"/>
</dbReference>
<dbReference type="GO" id="GO:0036374">
    <property type="term" value="F:glutathione hydrolase activity"/>
    <property type="evidence" value="ECO:0007669"/>
    <property type="project" value="UniProtKB-UniRule"/>
</dbReference>
<comment type="function">
    <text evidence="3">Cleaves the gamma-glutamyl peptide bond of glutathione and glutathione conjugates.</text>
</comment>
<dbReference type="InterPro" id="IPR000101">
    <property type="entry name" value="GGT_peptidase"/>
</dbReference>
<keyword evidence="3" id="KW-0378">Hydrolase</keyword>
<keyword evidence="5" id="KW-1185">Reference proteome</keyword>
<dbReference type="EC" id="3.4.19.13" evidence="3"/>
<dbReference type="PANTHER" id="PTHR11686">
    <property type="entry name" value="GAMMA GLUTAMYL TRANSPEPTIDASE"/>
    <property type="match status" value="1"/>
</dbReference>
<evidence type="ECO:0000256" key="4">
    <source>
        <dbReference type="SAM" id="SignalP"/>
    </source>
</evidence>
<feature type="binding site" evidence="2">
    <location>
        <position position="97"/>
    </location>
    <ligand>
        <name>L-glutamate</name>
        <dbReference type="ChEBI" id="CHEBI:29985"/>
    </ligand>
</feature>
<dbReference type="InterPro" id="IPR029055">
    <property type="entry name" value="Ntn_hydrolases_N"/>
</dbReference>
<evidence type="ECO:0000313" key="5">
    <source>
        <dbReference type="Proteomes" id="UP000515153"/>
    </source>
</evidence>
<proteinExistence type="predicted"/>
<evidence type="ECO:0000256" key="2">
    <source>
        <dbReference type="PIRSR" id="PIRSR600101-2"/>
    </source>
</evidence>
<dbReference type="GO" id="GO:0006751">
    <property type="term" value="P:glutathione catabolic process"/>
    <property type="evidence" value="ECO:0007669"/>
    <property type="project" value="UniProtKB-UniRule"/>
</dbReference>
<accession>A0A6P8B5Z5</accession>
<dbReference type="GeneID" id="41960253"/>
<dbReference type="EC" id="2.3.2.2" evidence="3"/>
<dbReference type="Proteomes" id="UP000515153">
    <property type="component" value="Chromosome I"/>
</dbReference>
<reference evidence="5 6" key="1">
    <citation type="journal article" date="2019" name="Mol. Biol. Evol.">
        <title>Blast fungal genomes show frequent chromosomal changes, gene gains and losses, and effector gene turnover.</title>
        <authorList>
            <person name="Gomez Luciano L.B."/>
            <person name="Jason Tsai I."/>
            <person name="Chuma I."/>
            <person name="Tosa Y."/>
            <person name="Chen Y.H."/>
            <person name="Li J.Y."/>
            <person name="Li M.Y."/>
            <person name="Jade Lu M.Y."/>
            <person name="Nakayashiki H."/>
            <person name="Li W.H."/>
        </authorList>
    </citation>
    <scope>NUCLEOTIDE SEQUENCE [LARGE SCALE GENOMIC DNA]</scope>
    <source>
        <strain evidence="5 6">NI907</strain>
    </source>
</reference>
<feature type="binding site" evidence="2">
    <location>
        <begin position="445"/>
        <end position="446"/>
    </location>
    <ligand>
        <name>L-glutamate</name>
        <dbReference type="ChEBI" id="CHEBI:29985"/>
    </ligand>
</feature>
<dbReference type="NCBIfam" id="TIGR00066">
    <property type="entry name" value="g_glut_trans"/>
    <property type="match status" value="1"/>
</dbReference>
<gene>
    <name evidence="6" type="ORF">PgNI_05311</name>
</gene>
<dbReference type="Gene3D" id="3.60.20.40">
    <property type="match status" value="1"/>
</dbReference>
<dbReference type="InterPro" id="IPR043138">
    <property type="entry name" value="GGT_lsub"/>
</dbReference>
<dbReference type="FunFam" id="3.60.20.40:FF:000008">
    <property type="entry name" value="Gamma-glutamyltranspeptidase (Eurofung)"/>
    <property type="match status" value="1"/>
</dbReference>
<dbReference type="InterPro" id="IPR043137">
    <property type="entry name" value="GGT_ssub_C"/>
</dbReference>
<sequence length="566" mass="60611">MRSPTFLTALTALFLAPTAVLATPVAADPVLGAVASETSECSRIGANILKAGGNAADAMVSTVICVGTIAMYHSGIGGGGFLLVRSPKGEYQFVDFRETAPAASSEDMFKSNDTGSTIGGLASGIPGELRGLGFLHKRYGKLPWRDLVAPSIKLARDGFVVNADLVRYMDKIVDKPGDGGIFVSDPAWAVDFAPHGRRVKLGETMTRKRYAKTLERIAKEGPGVFYRGDMAKATVKALRDRGGIMTLQDLSDYRIKLRHPATIDYRGYKLTATSAPSGGDVALSILKILEGYNDIGNPSAVNLSAHRLNEAMRFAYAQRAKLGDPAFVKGMHKFLKDMLSPATAALIRSKISDAKTEQVSYYNPEGLESLETPGTSHISVADASGMAVSLTTTINTYFGSRVMVPETGVVMNNNMDDFSIPGKSNYFGYIPSQANYIKPGKRPLSSMSPMIVEVHGGKKPYFVVGAAGGSRIITSTVQNVIHVLDEGKTAPQALAMPRMHDQLMPAVTTFEWAYDNATVRYLKDRGHNVSWVAPGESTAQAVRLLPNGTFEAAGEPRQLNSGGFAV</sequence>
<dbReference type="GO" id="GO:0005886">
    <property type="term" value="C:plasma membrane"/>
    <property type="evidence" value="ECO:0007669"/>
    <property type="project" value="TreeGrafter"/>
</dbReference>
<feature type="active site" description="Nucleophile" evidence="1">
    <location>
        <position position="375"/>
    </location>
</feature>
<dbReference type="OrthoDB" id="1081007at2759"/>
<comment type="catalytic activity">
    <reaction evidence="3">
        <text>an N-terminal (5-L-glutamyl)-[peptide] + an alpha-amino acid = 5-L-glutamyl amino acid + an N-terminal L-alpha-aminoacyl-[peptide]</text>
        <dbReference type="Rhea" id="RHEA:23904"/>
        <dbReference type="Rhea" id="RHEA-COMP:9780"/>
        <dbReference type="Rhea" id="RHEA-COMP:9795"/>
        <dbReference type="ChEBI" id="CHEBI:77644"/>
        <dbReference type="ChEBI" id="CHEBI:78597"/>
        <dbReference type="ChEBI" id="CHEBI:78599"/>
        <dbReference type="ChEBI" id="CHEBI:78608"/>
        <dbReference type="EC" id="2.3.2.2"/>
    </reaction>
</comment>
<dbReference type="UniPathway" id="UPA00204"/>
<keyword evidence="3" id="KW-0808">Transferase</keyword>
<comment type="catalytic activity">
    <reaction evidence="3">
        <text>glutathione + H2O = L-cysteinylglycine + L-glutamate</text>
        <dbReference type="Rhea" id="RHEA:28807"/>
        <dbReference type="ChEBI" id="CHEBI:15377"/>
        <dbReference type="ChEBI" id="CHEBI:29985"/>
        <dbReference type="ChEBI" id="CHEBI:57925"/>
        <dbReference type="ChEBI" id="CHEBI:61694"/>
        <dbReference type="EC" id="3.4.19.13"/>
    </reaction>
</comment>
<organism evidence="5 6">
    <name type="scientific">Pyricularia grisea</name>
    <name type="common">Crabgrass-specific blast fungus</name>
    <name type="synonym">Magnaporthe grisea</name>
    <dbReference type="NCBI Taxonomy" id="148305"/>
    <lineage>
        <taxon>Eukaryota</taxon>
        <taxon>Fungi</taxon>
        <taxon>Dikarya</taxon>
        <taxon>Ascomycota</taxon>
        <taxon>Pezizomycotina</taxon>
        <taxon>Sordariomycetes</taxon>
        <taxon>Sordariomycetidae</taxon>
        <taxon>Magnaporthales</taxon>
        <taxon>Pyriculariaceae</taxon>
        <taxon>Pyricularia</taxon>
    </lineage>
</organism>
<protein>
    <recommendedName>
        <fullName evidence="3">Glutathione hydrolase</fullName>
        <ecNumber evidence="3">2.3.2.2</ecNumber>
        <ecNumber evidence="3">3.4.19.13</ecNumber>
    </recommendedName>
    <alternativeName>
        <fullName evidence="3">Gamma-glutamyltransferase</fullName>
    </alternativeName>
    <alternativeName>
        <fullName evidence="3">Gamma-glutamyltranspeptidase</fullName>
    </alternativeName>
</protein>
<dbReference type="FunFam" id="1.10.246.130:FF:000001">
    <property type="entry name" value="Gamma-glutamyltransferase 5 isoform 1"/>
    <property type="match status" value="1"/>
</dbReference>
<name>A0A6P8B5Z5_PYRGI</name>
<evidence type="ECO:0000256" key="1">
    <source>
        <dbReference type="PIRSR" id="PIRSR600101-1"/>
    </source>
</evidence>
<dbReference type="PRINTS" id="PR01210">
    <property type="entry name" value="GGTRANSPTASE"/>
</dbReference>
<keyword evidence="3" id="KW-0012">Acyltransferase</keyword>
<evidence type="ECO:0000313" key="6">
    <source>
        <dbReference type="RefSeq" id="XP_030982578.1"/>
    </source>
</evidence>
<dbReference type="Pfam" id="PF01019">
    <property type="entry name" value="G_glu_transpept"/>
    <property type="match status" value="1"/>
</dbReference>